<dbReference type="VEuPathDB" id="MicrosporidiaDB:EROM_080970"/>
<evidence type="ECO:0000259" key="1">
    <source>
        <dbReference type="Pfam" id="PF04824"/>
    </source>
</evidence>
<dbReference type="OrthoDB" id="2195257at2759"/>
<gene>
    <name evidence="2" type="ordered locus">EROM_080970</name>
</gene>
<organism evidence="2 3">
    <name type="scientific">Encephalitozoon romaleae (strain SJ-2008)</name>
    <name type="common">Microsporidian parasite</name>
    <dbReference type="NCBI Taxonomy" id="1178016"/>
    <lineage>
        <taxon>Eukaryota</taxon>
        <taxon>Fungi</taxon>
        <taxon>Fungi incertae sedis</taxon>
        <taxon>Microsporidia</taxon>
        <taxon>Unikaryonidae</taxon>
        <taxon>Encephalitozoon</taxon>
    </lineage>
</organism>
<dbReference type="InterPro" id="IPR006909">
    <property type="entry name" value="Rad21/Rec8_C_eu"/>
</dbReference>
<dbReference type="HOGENOM" id="CLU_930746_0_0_1"/>
<dbReference type="RefSeq" id="XP_009265009.1">
    <property type="nucleotide sequence ID" value="XM_009266734.1"/>
</dbReference>
<dbReference type="AlphaFoldDB" id="I7ASU1"/>
<feature type="domain" description="Rad21/Rec8-like protein C-terminal eukaryotic" evidence="1">
    <location>
        <begin position="263"/>
        <end position="296"/>
    </location>
</feature>
<dbReference type="Proteomes" id="UP000010094">
    <property type="component" value="Chromosome VIII"/>
</dbReference>
<evidence type="ECO:0000313" key="3">
    <source>
        <dbReference type="Proteomes" id="UP000010094"/>
    </source>
</evidence>
<dbReference type="Pfam" id="PF04824">
    <property type="entry name" value="Rad21_Rec8"/>
    <property type="match status" value="1"/>
</dbReference>
<protein>
    <recommendedName>
        <fullName evidence="1">Rad21/Rec8-like protein C-terminal eukaryotic domain-containing protein</fullName>
    </recommendedName>
</protein>
<name>I7ASU1_ENCRO</name>
<sequence>MRRMRVVLKFSFEDKEMSSLFSVLINEGKKIGRKKGPIARVRISKVVEIIMNSVPVYNLRISSVLFRVIVRAYEAKVRVYLLEIQSLVKILSITKRRGEYKKKKGRNMLSMDMGHISSICSSEFDDSQYMDGQIGSYSETLGLVDGYTDQPKRRSKGITDRMTELDIPRMIVSDTSRNAPVISSFEPVRKEPFVVREARKIKPALQNIEIEYSEMSTLGSIERPRNASVHTVRESSSSSVSEERTLDFLSSDTDFNKYAVGGRRRRARIFYLMLELSSRGAFVPVQKQAYGEIVLTKPRP</sequence>
<reference evidence="2 3" key="1">
    <citation type="journal article" date="2012" name="Proc. Natl. Acad. Sci. U.S.A.">
        <title>Gain and loss of multiple functionally related, horizontally transferred genes in the reduced genomes of two microsporidian parasites.</title>
        <authorList>
            <person name="Pombert J.-F."/>
            <person name="Selman M."/>
            <person name="Burki F."/>
            <person name="Bardell F.T."/>
            <person name="Farinelli L."/>
            <person name="Solter L.F."/>
            <person name="Whitman D.W."/>
            <person name="Weiss L.M."/>
            <person name="Corradi N."/>
            <person name="Keeling P.J."/>
        </authorList>
    </citation>
    <scope>NUCLEOTIDE SEQUENCE [LARGE SCALE GENOMIC DNA]</scope>
    <source>
        <strain evidence="2 3">SJ-2008</strain>
    </source>
</reference>
<dbReference type="EMBL" id="CP003525">
    <property type="protein sequence ID" value="AFN83512.1"/>
    <property type="molecule type" value="Genomic_DNA"/>
</dbReference>
<dbReference type="GeneID" id="20521831"/>
<accession>I7ASU1</accession>
<evidence type="ECO:0000313" key="2">
    <source>
        <dbReference type="EMBL" id="AFN83512.1"/>
    </source>
</evidence>
<proteinExistence type="predicted"/>
<keyword evidence="3" id="KW-1185">Reference proteome</keyword>
<dbReference type="KEGG" id="ero:EROM_080970"/>